<dbReference type="InterPro" id="IPR007934">
    <property type="entry name" value="AbfB_ABD"/>
</dbReference>
<dbReference type="PROSITE" id="PS50070">
    <property type="entry name" value="KRINGLE_2"/>
    <property type="match status" value="3"/>
</dbReference>
<dbReference type="PRINTS" id="PR00018">
    <property type="entry name" value="KRINGLE"/>
</dbReference>
<evidence type="ECO:0000256" key="1">
    <source>
        <dbReference type="PROSITE-ProRule" id="PRU00121"/>
    </source>
</evidence>
<dbReference type="Pfam" id="PF00051">
    <property type="entry name" value="Kringle"/>
    <property type="match status" value="3"/>
</dbReference>
<dbReference type="InterPro" id="IPR038178">
    <property type="entry name" value="Kringle_sf"/>
</dbReference>
<dbReference type="GO" id="GO:0046556">
    <property type="term" value="F:alpha-L-arabinofuranosidase activity"/>
    <property type="evidence" value="ECO:0007669"/>
    <property type="project" value="InterPro"/>
</dbReference>
<sequence length="409" mass="45824">FECKGRPGYYIGFNGQLEATTVPERHKKLLYAIQPGITGQPTSISLESSDFPGYFLRHDGFKIILENPGTNTGSFDKDATFWVKRGLWFPSHVTFESVNFPNHFIQNSNGKLKLSPFDGTDDYKANASFSLTSRDGVTLPGLLTTTAPVEPSPINTGCKYTQVGFEYLGNLSITTTGLTCQRWDKQSPHAHKYTDPSKFPDITLGDAQNYCRNPSNHTPGPWCHTTDDDVRWENCDVPYCDCRTSKTAREYNGEISKTRSGKTCQRWDSQSPHSHSNYDPSDFPEHSLSDASNFCRNPSSYSEGAWCYTTDPTVRWELCDIPVCDCKLSQFGRDFIGRVSVTSSGKTCQRWDSQSPHKHDKLDPGMFPDDSVADAGNYCRNPNNALKGPWCFTTDPNTETEYCTILQCG</sequence>
<evidence type="ECO:0000313" key="4">
    <source>
        <dbReference type="Proteomes" id="UP000749559"/>
    </source>
</evidence>
<feature type="region of interest" description="Disordered" evidence="2">
    <location>
        <begin position="262"/>
        <end position="284"/>
    </location>
</feature>
<dbReference type="InterPro" id="IPR018056">
    <property type="entry name" value="Kringle_CS"/>
</dbReference>
<dbReference type="InterPro" id="IPR036195">
    <property type="entry name" value="AbfB_ABD_sf"/>
</dbReference>
<dbReference type="Proteomes" id="UP000749559">
    <property type="component" value="Unassembled WGS sequence"/>
</dbReference>
<dbReference type="OrthoDB" id="5917794at2759"/>
<reference evidence="3" key="1">
    <citation type="submission" date="2022-03" db="EMBL/GenBank/DDBJ databases">
        <authorList>
            <person name="Martin C."/>
        </authorList>
    </citation>
    <scope>NUCLEOTIDE SEQUENCE</scope>
</reference>
<dbReference type="AlphaFoldDB" id="A0A8J1THD1"/>
<accession>A0A8J1THD1</accession>
<keyword evidence="4" id="KW-1185">Reference proteome</keyword>
<dbReference type="PANTHER" id="PTHR24261">
    <property type="entry name" value="PLASMINOGEN-RELATED"/>
    <property type="match status" value="1"/>
</dbReference>
<dbReference type="InterPro" id="IPR000001">
    <property type="entry name" value="Kringle"/>
</dbReference>
<dbReference type="GO" id="GO:0005615">
    <property type="term" value="C:extracellular space"/>
    <property type="evidence" value="ECO:0007669"/>
    <property type="project" value="TreeGrafter"/>
</dbReference>
<feature type="compositionally biased region" description="Polar residues" evidence="2">
    <location>
        <begin position="262"/>
        <end position="279"/>
    </location>
</feature>
<dbReference type="SUPFAM" id="SSF57440">
    <property type="entry name" value="Kringle-like"/>
    <property type="match status" value="3"/>
</dbReference>
<dbReference type="InterPro" id="IPR013806">
    <property type="entry name" value="Kringle-like"/>
</dbReference>
<evidence type="ECO:0000313" key="3">
    <source>
        <dbReference type="EMBL" id="CAH1777808.1"/>
    </source>
</evidence>
<feature type="non-terminal residue" evidence="3">
    <location>
        <position position="1"/>
    </location>
</feature>
<protein>
    <submittedName>
        <fullName evidence="3">Uncharacterized protein</fullName>
    </submittedName>
</protein>
<dbReference type="InterPro" id="IPR050759">
    <property type="entry name" value="Serine_protease_kringle"/>
</dbReference>
<dbReference type="CDD" id="cd00108">
    <property type="entry name" value="KR"/>
    <property type="match status" value="3"/>
</dbReference>
<proteinExistence type="predicted"/>
<gene>
    <name evidence="3" type="ORF">OFUS_LOCUS4804</name>
</gene>
<dbReference type="SMART" id="SM00130">
    <property type="entry name" value="KR"/>
    <property type="match status" value="3"/>
</dbReference>
<keyword evidence="1" id="KW-0420">Kringle</keyword>
<comment type="caution">
    <text evidence="3">The sequence shown here is derived from an EMBL/GenBank/DDBJ whole genome shotgun (WGS) entry which is preliminary data.</text>
</comment>
<comment type="caution">
    <text evidence="1">Lacks conserved residue(s) required for the propagation of feature annotation.</text>
</comment>
<dbReference type="Gene3D" id="2.40.20.10">
    <property type="entry name" value="Plasminogen Kringle 4"/>
    <property type="match status" value="3"/>
</dbReference>
<dbReference type="GO" id="GO:0005102">
    <property type="term" value="F:signaling receptor binding"/>
    <property type="evidence" value="ECO:0007669"/>
    <property type="project" value="TreeGrafter"/>
</dbReference>
<dbReference type="Pfam" id="PF05270">
    <property type="entry name" value="AbfB"/>
    <property type="match status" value="1"/>
</dbReference>
<organism evidence="3 4">
    <name type="scientific">Owenia fusiformis</name>
    <name type="common">Polychaete worm</name>
    <dbReference type="NCBI Taxonomy" id="6347"/>
    <lineage>
        <taxon>Eukaryota</taxon>
        <taxon>Metazoa</taxon>
        <taxon>Spiralia</taxon>
        <taxon>Lophotrochozoa</taxon>
        <taxon>Annelida</taxon>
        <taxon>Polychaeta</taxon>
        <taxon>Sedentaria</taxon>
        <taxon>Canalipalpata</taxon>
        <taxon>Sabellida</taxon>
        <taxon>Oweniida</taxon>
        <taxon>Oweniidae</taxon>
        <taxon>Owenia</taxon>
    </lineage>
</organism>
<dbReference type="GO" id="GO:0046373">
    <property type="term" value="P:L-arabinose metabolic process"/>
    <property type="evidence" value="ECO:0007669"/>
    <property type="project" value="InterPro"/>
</dbReference>
<dbReference type="EMBL" id="CAIIXF020000002">
    <property type="protein sequence ID" value="CAH1777808.1"/>
    <property type="molecule type" value="Genomic_DNA"/>
</dbReference>
<name>A0A8J1THD1_OWEFU</name>
<feature type="non-terminal residue" evidence="3">
    <location>
        <position position="409"/>
    </location>
</feature>
<dbReference type="PANTHER" id="PTHR24261:SF7">
    <property type="entry name" value="KRINGLE DOMAIN-CONTAINING PROTEIN"/>
    <property type="match status" value="1"/>
</dbReference>
<dbReference type="GO" id="GO:0004175">
    <property type="term" value="F:endopeptidase activity"/>
    <property type="evidence" value="ECO:0007669"/>
    <property type="project" value="TreeGrafter"/>
</dbReference>
<dbReference type="Gene3D" id="2.80.10.50">
    <property type="match status" value="1"/>
</dbReference>
<evidence type="ECO:0000256" key="2">
    <source>
        <dbReference type="SAM" id="MobiDB-lite"/>
    </source>
</evidence>
<dbReference type="PROSITE" id="PS00021">
    <property type="entry name" value="KRINGLE_1"/>
    <property type="match status" value="3"/>
</dbReference>
<dbReference type="SUPFAM" id="SSF110221">
    <property type="entry name" value="AbfB domain"/>
    <property type="match status" value="1"/>
</dbReference>